<feature type="region of interest" description="Disordered" evidence="1">
    <location>
        <begin position="64"/>
        <end position="91"/>
    </location>
</feature>
<reference evidence="2 3" key="1">
    <citation type="journal article" date="2024" name="J Genomics">
        <title>Draft genome sequencing and assembly of Favolaschia claudopus CIRM-BRFM 2984 isolated from oak limbs.</title>
        <authorList>
            <person name="Navarro D."/>
            <person name="Drula E."/>
            <person name="Chaduli D."/>
            <person name="Cazenave R."/>
            <person name="Ahrendt S."/>
            <person name="Wang J."/>
            <person name="Lipzen A."/>
            <person name="Daum C."/>
            <person name="Barry K."/>
            <person name="Grigoriev I.V."/>
            <person name="Favel A."/>
            <person name="Rosso M.N."/>
            <person name="Martin F."/>
        </authorList>
    </citation>
    <scope>NUCLEOTIDE SEQUENCE [LARGE SCALE GENOMIC DNA]</scope>
    <source>
        <strain evidence="2 3">CIRM-BRFM 2984</strain>
    </source>
</reference>
<name>A0AAW0AL39_9AGAR</name>
<dbReference type="AlphaFoldDB" id="A0AAW0AL39"/>
<proteinExistence type="predicted"/>
<protein>
    <submittedName>
        <fullName evidence="2">Uncharacterized protein</fullName>
    </submittedName>
</protein>
<feature type="compositionally biased region" description="Basic and acidic residues" evidence="1">
    <location>
        <begin position="71"/>
        <end position="85"/>
    </location>
</feature>
<organism evidence="2 3">
    <name type="scientific">Favolaschia claudopus</name>
    <dbReference type="NCBI Taxonomy" id="2862362"/>
    <lineage>
        <taxon>Eukaryota</taxon>
        <taxon>Fungi</taxon>
        <taxon>Dikarya</taxon>
        <taxon>Basidiomycota</taxon>
        <taxon>Agaricomycotina</taxon>
        <taxon>Agaricomycetes</taxon>
        <taxon>Agaricomycetidae</taxon>
        <taxon>Agaricales</taxon>
        <taxon>Marasmiineae</taxon>
        <taxon>Mycenaceae</taxon>
        <taxon>Favolaschia</taxon>
    </lineage>
</organism>
<sequence>MLQGRVSQRATLNLLLASNLNPEAAAIFTRQLESLNKQIAEREIAAQKAEAQVTVLNRHFSPVLTITDTPHPSESRRAPASRDEPPTNCRRHTTKTTIVRTQEEEDVQMNLEPRVLVSHTFKTLAINTNCLGDVMKQTVVSTVIASLRPSAWVINESKPVSDVGVRIPARGYKIHESHGVKTEGKGHSGKWGVIVRIRDSLHAQRVEVSSSLQGRAVVLDIIISTSNGKGFCQGFNGIYALWNPGEEESNENLRLPTVIESESLARASKPSQHTQQPHCLRDTYNRRKLSYSVDKMYPRRTKINSALLGGSAKRLFSAANYDPPPLVLSSADDPTTVVFAAFNRSLLTLPLFLRGFDFPSISRTMLPQLLGFC</sequence>
<gene>
    <name evidence="2" type="ORF">R3P38DRAFT_3206466</name>
</gene>
<evidence type="ECO:0000256" key="1">
    <source>
        <dbReference type="SAM" id="MobiDB-lite"/>
    </source>
</evidence>
<evidence type="ECO:0000313" key="2">
    <source>
        <dbReference type="EMBL" id="KAK7013896.1"/>
    </source>
</evidence>
<accession>A0AAW0AL39</accession>
<keyword evidence="3" id="KW-1185">Reference proteome</keyword>
<comment type="caution">
    <text evidence="2">The sequence shown here is derived from an EMBL/GenBank/DDBJ whole genome shotgun (WGS) entry which is preliminary data.</text>
</comment>
<dbReference type="Proteomes" id="UP001362999">
    <property type="component" value="Unassembled WGS sequence"/>
</dbReference>
<evidence type="ECO:0000313" key="3">
    <source>
        <dbReference type="Proteomes" id="UP001362999"/>
    </source>
</evidence>
<dbReference type="EMBL" id="JAWWNJ010000058">
    <property type="protein sequence ID" value="KAK7013896.1"/>
    <property type="molecule type" value="Genomic_DNA"/>
</dbReference>